<organism evidence="1 2">
    <name type="scientific">Branchiostoma belcheri</name>
    <name type="common">Amphioxus</name>
    <dbReference type="NCBI Taxonomy" id="7741"/>
    <lineage>
        <taxon>Eukaryota</taxon>
        <taxon>Metazoa</taxon>
        <taxon>Chordata</taxon>
        <taxon>Cephalochordata</taxon>
        <taxon>Leptocardii</taxon>
        <taxon>Amphioxiformes</taxon>
        <taxon>Branchiostomatidae</taxon>
        <taxon>Branchiostoma</taxon>
    </lineage>
</organism>
<evidence type="ECO:0000313" key="2">
    <source>
        <dbReference type="RefSeq" id="XP_019644338.1"/>
    </source>
</evidence>
<gene>
    <name evidence="2" type="primary">LOC109485277</name>
</gene>
<accession>A0A6P5A4E1</accession>
<dbReference type="OrthoDB" id="411173at2759"/>
<keyword evidence="1" id="KW-1185">Reference proteome</keyword>
<dbReference type="RefSeq" id="XP_019644338.1">
    <property type="nucleotide sequence ID" value="XM_019788779.1"/>
</dbReference>
<reference evidence="2" key="1">
    <citation type="submission" date="2025-08" db="UniProtKB">
        <authorList>
            <consortium name="RefSeq"/>
        </authorList>
    </citation>
    <scope>IDENTIFICATION</scope>
    <source>
        <tissue evidence="2">Gonad</tissue>
    </source>
</reference>
<protein>
    <submittedName>
        <fullName evidence="2">Uncharacterized protein LOC109485277</fullName>
    </submittedName>
</protein>
<sequence length="198" mass="22543">MDMVISARKEANIPVPPHPTISGHVIQRTTSFKLLGVYITANLTWDTHVHYMLAKSRPRVYYLTAAKKAGLPTDALIQIYLTFIRPLLEYASPVWGGLPKYLANMLESVQKRCLRIIGVPTDSLPSLSSRRDAATLRTLRNTIRDSSSPLNEFITPPQDNCYNLRREGRYKPMTNSKTKRHELSFIPRSLKLLYQADC</sequence>
<dbReference type="AlphaFoldDB" id="A0A6P5A4E1"/>
<evidence type="ECO:0000313" key="1">
    <source>
        <dbReference type="Proteomes" id="UP000515135"/>
    </source>
</evidence>
<dbReference type="GeneID" id="109485277"/>
<dbReference type="Proteomes" id="UP000515135">
    <property type="component" value="Unplaced"/>
</dbReference>
<proteinExistence type="predicted"/>
<dbReference type="KEGG" id="bbel:109485277"/>
<name>A0A6P5A4E1_BRABE</name>